<comment type="caution">
    <text evidence="4">The sequence shown here is derived from an EMBL/GenBank/DDBJ whole genome shotgun (WGS) entry which is preliminary data.</text>
</comment>
<dbReference type="Pfam" id="PF13857">
    <property type="entry name" value="Ank_5"/>
    <property type="match status" value="1"/>
</dbReference>
<dbReference type="PROSITE" id="PS50088">
    <property type="entry name" value="ANK_REPEAT"/>
    <property type="match status" value="3"/>
</dbReference>
<dbReference type="Proteomes" id="UP000245119">
    <property type="component" value="Linkage Group LG3"/>
</dbReference>
<evidence type="ECO:0000256" key="3">
    <source>
        <dbReference type="PROSITE-ProRule" id="PRU00023"/>
    </source>
</evidence>
<feature type="repeat" description="ANK" evidence="3">
    <location>
        <begin position="130"/>
        <end position="162"/>
    </location>
</feature>
<keyword evidence="1" id="KW-0677">Repeat</keyword>
<feature type="repeat" description="ANK" evidence="3">
    <location>
        <begin position="209"/>
        <end position="241"/>
    </location>
</feature>
<protein>
    <submittedName>
        <fullName evidence="4">Uncharacterized protein</fullName>
    </submittedName>
</protein>
<feature type="repeat" description="ANK" evidence="3">
    <location>
        <begin position="281"/>
        <end position="313"/>
    </location>
</feature>
<name>A0A2T7PIY5_POMCA</name>
<dbReference type="PROSITE" id="PS50297">
    <property type="entry name" value="ANK_REP_REGION"/>
    <property type="match status" value="1"/>
</dbReference>
<keyword evidence="2 3" id="KW-0040">ANK repeat</keyword>
<dbReference type="PRINTS" id="PR01415">
    <property type="entry name" value="ANKYRIN"/>
</dbReference>
<dbReference type="SUPFAM" id="SSF48403">
    <property type="entry name" value="Ankyrin repeat"/>
    <property type="match status" value="1"/>
</dbReference>
<evidence type="ECO:0000313" key="5">
    <source>
        <dbReference type="Proteomes" id="UP000245119"/>
    </source>
</evidence>
<dbReference type="STRING" id="400727.A0A2T7PIY5"/>
<dbReference type="InterPro" id="IPR002110">
    <property type="entry name" value="Ankyrin_rpt"/>
</dbReference>
<gene>
    <name evidence="4" type="ORF">C0Q70_04652</name>
</gene>
<dbReference type="PANTHER" id="PTHR24198:SF165">
    <property type="entry name" value="ANKYRIN REPEAT-CONTAINING PROTEIN-RELATED"/>
    <property type="match status" value="1"/>
</dbReference>
<reference evidence="4 5" key="1">
    <citation type="submission" date="2018-04" db="EMBL/GenBank/DDBJ databases">
        <title>The genome of golden apple snail Pomacea canaliculata provides insight into stress tolerance and invasive adaptation.</title>
        <authorList>
            <person name="Liu C."/>
            <person name="Liu B."/>
            <person name="Ren Y."/>
            <person name="Zhang Y."/>
            <person name="Wang H."/>
            <person name="Li S."/>
            <person name="Jiang F."/>
            <person name="Yin L."/>
            <person name="Zhang G."/>
            <person name="Qian W."/>
            <person name="Fan W."/>
        </authorList>
    </citation>
    <scope>NUCLEOTIDE SEQUENCE [LARGE SCALE GENOMIC DNA]</scope>
    <source>
        <strain evidence="4">SZHN2017</strain>
        <tissue evidence="4">Muscle</tissue>
    </source>
</reference>
<organism evidence="4 5">
    <name type="scientific">Pomacea canaliculata</name>
    <name type="common">Golden apple snail</name>
    <dbReference type="NCBI Taxonomy" id="400727"/>
    <lineage>
        <taxon>Eukaryota</taxon>
        <taxon>Metazoa</taxon>
        <taxon>Spiralia</taxon>
        <taxon>Lophotrochozoa</taxon>
        <taxon>Mollusca</taxon>
        <taxon>Gastropoda</taxon>
        <taxon>Caenogastropoda</taxon>
        <taxon>Architaenioglossa</taxon>
        <taxon>Ampullarioidea</taxon>
        <taxon>Ampullariidae</taxon>
        <taxon>Pomacea</taxon>
    </lineage>
</organism>
<dbReference type="Pfam" id="PF00023">
    <property type="entry name" value="Ank"/>
    <property type="match status" value="1"/>
</dbReference>
<dbReference type="AlphaFoldDB" id="A0A2T7PIY5"/>
<evidence type="ECO:0000256" key="2">
    <source>
        <dbReference type="ARBA" id="ARBA00023043"/>
    </source>
</evidence>
<dbReference type="InterPro" id="IPR036770">
    <property type="entry name" value="Ankyrin_rpt-contain_sf"/>
</dbReference>
<accession>A0A2T7PIY5</accession>
<proteinExistence type="predicted"/>
<dbReference type="Gene3D" id="1.25.40.20">
    <property type="entry name" value="Ankyrin repeat-containing domain"/>
    <property type="match status" value="1"/>
</dbReference>
<dbReference type="OrthoDB" id="10254947at2759"/>
<dbReference type="PANTHER" id="PTHR24198">
    <property type="entry name" value="ANKYRIN REPEAT AND PROTEIN KINASE DOMAIN-CONTAINING PROTEIN"/>
    <property type="match status" value="1"/>
</dbReference>
<sequence length="333" mass="37707">MDSMESIEKVFRFLVNRGADITVRTPEGDNLLQLAAKHKNWPVVELMLKRRASPYEPDSEGFSVIHRLAEYTGRNLSALFMLFNKTAVMTSRTPSGETFFTACSKTWKHPCGEIPGSGSKGANPRLRSSVGDTALHLAARHNNWDIVERLVEHGCDLNEPDSEGFYVLHRLAQTAQRRLVWWSSRETPEDTLFRTLLNKGTNVSVRTSAGDSVIQLAAKDGNWKIVERLLELEWDLNELDSEGYNVLHRFAQTTRQTQVQDDIFFSTLLNKGADVSVQCRTSDTALHLSAKCNNWKIARFLAHQGCDMNQPDSEGCYILYRIAQEVDGCRKDR</sequence>
<keyword evidence="5" id="KW-1185">Reference proteome</keyword>
<evidence type="ECO:0000313" key="4">
    <source>
        <dbReference type="EMBL" id="PVD33396.1"/>
    </source>
</evidence>
<evidence type="ECO:0000256" key="1">
    <source>
        <dbReference type="ARBA" id="ARBA00022737"/>
    </source>
</evidence>
<dbReference type="EMBL" id="PZQS01000003">
    <property type="protein sequence ID" value="PVD33396.1"/>
    <property type="molecule type" value="Genomic_DNA"/>
</dbReference>
<dbReference type="SMART" id="SM00248">
    <property type="entry name" value="ANK"/>
    <property type="match status" value="6"/>
</dbReference>